<dbReference type="NCBIfam" id="TIGR00006">
    <property type="entry name" value="16S rRNA (cytosine(1402)-N(4))-methyltransferase RsmH"/>
    <property type="match status" value="1"/>
</dbReference>
<evidence type="ECO:0000256" key="5">
    <source>
        <dbReference type="ARBA" id="ARBA00022679"/>
    </source>
</evidence>
<reference evidence="9" key="1">
    <citation type="submission" date="2022-09" db="EMBL/GenBank/DDBJ databases">
        <title>Novel Mycoplasma species identified in domestic and wild animals.</title>
        <authorList>
            <person name="Volokhov D.V."/>
            <person name="Furtak V.A."/>
            <person name="Zagorodnyaya T.A."/>
        </authorList>
    </citation>
    <scope>NUCLEOTIDE SEQUENCE</scope>
    <source>
        <strain evidence="9">Oakley</strain>
    </source>
</reference>
<keyword evidence="4 7" id="KW-0489">Methyltransferase</keyword>
<dbReference type="PIRSF" id="PIRSF004486">
    <property type="entry name" value="MraW"/>
    <property type="match status" value="1"/>
</dbReference>
<comment type="similarity">
    <text evidence="1 7">Belongs to the methyltransferase superfamily. RsmH family.</text>
</comment>
<feature type="binding site" evidence="7">
    <location>
        <begin position="78"/>
        <end position="80"/>
    </location>
    <ligand>
        <name>S-adenosyl-L-methionine</name>
        <dbReference type="ChEBI" id="CHEBI:59789"/>
    </ligand>
</feature>
<feature type="compositionally biased region" description="Basic residues" evidence="8">
    <location>
        <begin position="1"/>
        <end position="13"/>
    </location>
</feature>
<evidence type="ECO:0000256" key="3">
    <source>
        <dbReference type="ARBA" id="ARBA00022552"/>
    </source>
</evidence>
<dbReference type="SUPFAM" id="SSF53335">
    <property type="entry name" value="S-adenosyl-L-methionine-dependent methyltransferases"/>
    <property type="match status" value="1"/>
</dbReference>
<dbReference type="Proteomes" id="UP001177160">
    <property type="component" value="Unassembled WGS sequence"/>
</dbReference>
<sequence length="345" mass="39082">MEEQKPKRRKRYSGKYPKTFEEKYKEQQPDKYQDVIAHVMEKGNTPAGMHRSIMVDEILSFLNIQPGEVGLDCTLGFGGHSKHMLTVLNHTGHLHATDLDPIELPKTEQRLIDAGFTKDDFSLHNINFRDLDQIPVDGFDFVLADLGVSSMQIDDPTRGFTFKFDGPLDLRMNPHIGIPANIRLLELTADEIEGMLIENADEVYAKEIATEITKSTARGELIESTKDLHKVIQKALSKLPKSIQEEAIKKASQRTFQALRIDVNQEYEALYDLMEKLPLLLKPGGRVAILTFHSGEDRLVKKAFQYYQRQGVYSVVTGPDLPSLQEVHDNPRARSAKLRCAIKAK</sequence>
<evidence type="ECO:0000256" key="2">
    <source>
        <dbReference type="ARBA" id="ARBA00022490"/>
    </source>
</evidence>
<evidence type="ECO:0000256" key="7">
    <source>
        <dbReference type="HAMAP-Rule" id="MF_01007"/>
    </source>
</evidence>
<dbReference type="HAMAP" id="MF_01007">
    <property type="entry name" value="16SrRNA_methyltr_H"/>
    <property type="match status" value="1"/>
</dbReference>
<proteinExistence type="inferred from homology"/>
<feature type="binding site" evidence="7">
    <location>
        <position position="145"/>
    </location>
    <ligand>
        <name>S-adenosyl-L-methionine</name>
        <dbReference type="ChEBI" id="CHEBI:59789"/>
    </ligand>
</feature>
<feature type="binding site" evidence="7">
    <location>
        <position position="152"/>
    </location>
    <ligand>
        <name>S-adenosyl-L-methionine</name>
        <dbReference type="ChEBI" id="CHEBI:59789"/>
    </ligand>
</feature>
<evidence type="ECO:0000256" key="1">
    <source>
        <dbReference type="ARBA" id="ARBA00010396"/>
    </source>
</evidence>
<evidence type="ECO:0000256" key="8">
    <source>
        <dbReference type="SAM" id="MobiDB-lite"/>
    </source>
</evidence>
<evidence type="ECO:0000256" key="4">
    <source>
        <dbReference type="ARBA" id="ARBA00022603"/>
    </source>
</evidence>
<dbReference type="SUPFAM" id="SSF81799">
    <property type="entry name" value="Putative methyltransferase TM0872, insert domain"/>
    <property type="match status" value="1"/>
</dbReference>
<name>A0ABT2Y7F8_9MOLU</name>
<feature type="compositionally biased region" description="Basic and acidic residues" evidence="8">
    <location>
        <begin position="18"/>
        <end position="27"/>
    </location>
</feature>
<dbReference type="InterPro" id="IPR029063">
    <property type="entry name" value="SAM-dependent_MTases_sf"/>
</dbReference>
<dbReference type="Gene3D" id="1.10.150.170">
    <property type="entry name" value="Putative methyltransferase TM0872, insert domain"/>
    <property type="match status" value="1"/>
</dbReference>
<dbReference type="Gene3D" id="3.40.50.150">
    <property type="entry name" value="Vaccinia Virus protein VP39"/>
    <property type="match status" value="1"/>
</dbReference>
<accession>A0ABT2Y7F8</accession>
<protein>
    <recommendedName>
        <fullName evidence="7">Ribosomal RNA small subunit methyltransferase H</fullName>
        <ecNumber evidence="7">2.1.1.199</ecNumber>
    </recommendedName>
    <alternativeName>
        <fullName evidence="7">16S rRNA m(4)C1402 methyltransferase</fullName>
    </alternativeName>
    <alternativeName>
        <fullName evidence="7">rRNA (cytosine-N(4)-)-methyltransferase RsmH</fullName>
    </alternativeName>
</protein>
<dbReference type="EMBL" id="JAOVQM010000002">
    <property type="protein sequence ID" value="MCV2231915.1"/>
    <property type="molecule type" value="Genomic_DNA"/>
</dbReference>
<dbReference type="PANTHER" id="PTHR11265">
    <property type="entry name" value="S-ADENOSYL-METHYLTRANSFERASE MRAW"/>
    <property type="match status" value="1"/>
</dbReference>
<keyword evidence="10" id="KW-1185">Reference proteome</keyword>
<dbReference type="InterPro" id="IPR023397">
    <property type="entry name" value="SAM-dep_MeTrfase_MraW_recog"/>
</dbReference>
<gene>
    <name evidence="7 9" type="primary">rsmH</name>
    <name evidence="9" type="ORF">N7548_03635</name>
</gene>
<organism evidence="9 10">
    <name type="scientific">Paracholeplasma manati</name>
    <dbReference type="NCBI Taxonomy" id="591373"/>
    <lineage>
        <taxon>Bacteria</taxon>
        <taxon>Bacillati</taxon>
        <taxon>Mycoplasmatota</taxon>
        <taxon>Mollicutes</taxon>
        <taxon>Acholeplasmatales</taxon>
        <taxon>Acholeplasmataceae</taxon>
        <taxon>Paracholeplasma</taxon>
    </lineage>
</organism>
<dbReference type="RefSeq" id="WP_263608068.1">
    <property type="nucleotide sequence ID" value="NZ_JAOVQM010000002.1"/>
</dbReference>
<feature type="binding site" evidence="7">
    <location>
        <position position="128"/>
    </location>
    <ligand>
        <name>S-adenosyl-L-methionine</name>
        <dbReference type="ChEBI" id="CHEBI:59789"/>
    </ligand>
</feature>
<evidence type="ECO:0000313" key="9">
    <source>
        <dbReference type="EMBL" id="MCV2231915.1"/>
    </source>
</evidence>
<dbReference type="EC" id="2.1.1.199" evidence="7"/>
<comment type="function">
    <text evidence="7">Specifically methylates the N4 position of cytidine in position 1402 (C1402) of 16S rRNA.</text>
</comment>
<comment type="caution">
    <text evidence="9">The sequence shown here is derived from an EMBL/GenBank/DDBJ whole genome shotgun (WGS) entry which is preliminary data.</text>
</comment>
<dbReference type="Pfam" id="PF01795">
    <property type="entry name" value="Methyltransf_5"/>
    <property type="match status" value="1"/>
</dbReference>
<feature type="binding site" evidence="7">
    <location>
        <position position="98"/>
    </location>
    <ligand>
        <name>S-adenosyl-L-methionine</name>
        <dbReference type="ChEBI" id="CHEBI:59789"/>
    </ligand>
</feature>
<dbReference type="InterPro" id="IPR002903">
    <property type="entry name" value="RsmH"/>
</dbReference>
<comment type="catalytic activity">
    <reaction evidence="7">
        <text>cytidine(1402) in 16S rRNA + S-adenosyl-L-methionine = N(4)-methylcytidine(1402) in 16S rRNA + S-adenosyl-L-homocysteine + H(+)</text>
        <dbReference type="Rhea" id="RHEA:42928"/>
        <dbReference type="Rhea" id="RHEA-COMP:10286"/>
        <dbReference type="Rhea" id="RHEA-COMP:10287"/>
        <dbReference type="ChEBI" id="CHEBI:15378"/>
        <dbReference type="ChEBI" id="CHEBI:57856"/>
        <dbReference type="ChEBI" id="CHEBI:59789"/>
        <dbReference type="ChEBI" id="CHEBI:74506"/>
        <dbReference type="ChEBI" id="CHEBI:82748"/>
        <dbReference type="EC" id="2.1.1.199"/>
    </reaction>
</comment>
<dbReference type="PANTHER" id="PTHR11265:SF0">
    <property type="entry name" value="12S RRNA N4-METHYLCYTIDINE METHYLTRANSFERASE"/>
    <property type="match status" value="1"/>
</dbReference>
<dbReference type="GO" id="GO:0032259">
    <property type="term" value="P:methylation"/>
    <property type="evidence" value="ECO:0007669"/>
    <property type="project" value="UniProtKB-KW"/>
</dbReference>
<keyword evidence="5 7" id="KW-0808">Transferase</keyword>
<evidence type="ECO:0000313" key="10">
    <source>
        <dbReference type="Proteomes" id="UP001177160"/>
    </source>
</evidence>
<keyword evidence="3 7" id="KW-0698">rRNA processing</keyword>
<keyword evidence="6 7" id="KW-0949">S-adenosyl-L-methionine</keyword>
<comment type="subcellular location">
    <subcellularLocation>
        <location evidence="7">Cytoplasm</location>
    </subcellularLocation>
</comment>
<evidence type="ECO:0000256" key="6">
    <source>
        <dbReference type="ARBA" id="ARBA00022691"/>
    </source>
</evidence>
<keyword evidence="2 7" id="KW-0963">Cytoplasm</keyword>
<feature type="region of interest" description="Disordered" evidence="8">
    <location>
        <begin position="1"/>
        <end position="27"/>
    </location>
</feature>
<dbReference type="GO" id="GO:0008168">
    <property type="term" value="F:methyltransferase activity"/>
    <property type="evidence" value="ECO:0007669"/>
    <property type="project" value="UniProtKB-KW"/>
</dbReference>